<evidence type="ECO:0000256" key="2">
    <source>
        <dbReference type="SAM" id="Phobius"/>
    </source>
</evidence>
<evidence type="ECO:0000313" key="3">
    <source>
        <dbReference type="EMBL" id="NDY94971.1"/>
    </source>
</evidence>
<proteinExistence type="predicted"/>
<accession>A0A845V417</accession>
<dbReference type="Proteomes" id="UP000484885">
    <property type="component" value="Unassembled WGS sequence"/>
</dbReference>
<reference evidence="3 4" key="1">
    <citation type="submission" date="2020-02" db="EMBL/GenBank/DDBJ databases">
        <authorList>
            <person name="Zhang X.-Y."/>
        </authorList>
    </citation>
    <scope>NUCLEOTIDE SEQUENCE [LARGE SCALE GENOMIC DNA]</scope>
    <source>
        <strain evidence="3 4">C33</strain>
    </source>
</reference>
<sequence>MIDTRNNLLTTLLAGLIGLTILVGLALFMLLGRVNLERIAPEGETRVPRVAVASPEKGLEAFDEYGEIYRRPVFFSDRRLPVIAMAEVEEEPEIEEEIEEEEPIPDLNASVAGIIITPDMRMAMIRDQEADRTVLLREGMSLEGEQAAWKLDRIDSRLVQFVSVDGQSTGLELEINTRGLTRPTRTRSDAGEEPPAEQEQAEDPEQEEADAEALSRAEEIRRRVAERRAELRAEAERRAREQQDKQ</sequence>
<comment type="caution">
    <text evidence="3">The sequence shown here is derived from an EMBL/GenBank/DDBJ whole genome shotgun (WGS) entry which is preliminary data.</text>
</comment>
<protein>
    <recommendedName>
        <fullName evidence="5">Type II secretion system protein GspC N-terminal domain-containing protein</fullName>
    </recommendedName>
</protein>
<dbReference type="EMBL" id="JAAGSC010000034">
    <property type="protein sequence ID" value="NDY94971.1"/>
    <property type="molecule type" value="Genomic_DNA"/>
</dbReference>
<feature type="region of interest" description="Disordered" evidence="1">
    <location>
        <begin position="176"/>
        <end position="218"/>
    </location>
</feature>
<dbReference type="AlphaFoldDB" id="A0A845V417"/>
<keyword evidence="4" id="KW-1185">Reference proteome</keyword>
<keyword evidence="2" id="KW-1133">Transmembrane helix</keyword>
<keyword evidence="2" id="KW-0812">Transmembrane</keyword>
<keyword evidence="2" id="KW-0472">Membrane</keyword>
<gene>
    <name evidence="3" type="ORF">G3I74_04430</name>
</gene>
<name>A0A845V417_9GAMM</name>
<feature type="compositionally biased region" description="Acidic residues" evidence="1">
    <location>
        <begin position="191"/>
        <end position="211"/>
    </location>
</feature>
<evidence type="ECO:0000256" key="1">
    <source>
        <dbReference type="SAM" id="MobiDB-lite"/>
    </source>
</evidence>
<organism evidence="3 4">
    <name type="scientific">Wenzhouxiangella limi</name>
    <dbReference type="NCBI Taxonomy" id="2707351"/>
    <lineage>
        <taxon>Bacteria</taxon>
        <taxon>Pseudomonadati</taxon>
        <taxon>Pseudomonadota</taxon>
        <taxon>Gammaproteobacteria</taxon>
        <taxon>Chromatiales</taxon>
        <taxon>Wenzhouxiangellaceae</taxon>
        <taxon>Wenzhouxiangella</taxon>
    </lineage>
</organism>
<feature type="transmembrane region" description="Helical" evidence="2">
    <location>
        <begin position="12"/>
        <end position="31"/>
    </location>
</feature>
<dbReference type="RefSeq" id="WP_164210383.1">
    <property type="nucleotide sequence ID" value="NZ_JAAGSC010000034.1"/>
</dbReference>
<evidence type="ECO:0000313" key="4">
    <source>
        <dbReference type="Proteomes" id="UP000484885"/>
    </source>
</evidence>
<evidence type="ECO:0008006" key="5">
    <source>
        <dbReference type="Google" id="ProtNLM"/>
    </source>
</evidence>